<dbReference type="RefSeq" id="WP_055580075.1">
    <property type="nucleotide sequence ID" value="NZ_LKTM01000339.1"/>
</dbReference>
<evidence type="ECO:0000313" key="3">
    <source>
        <dbReference type="EMBL" id="KQH77032.1"/>
    </source>
</evidence>
<evidence type="ECO:0000256" key="2">
    <source>
        <dbReference type="SAM" id="Phobius"/>
    </source>
</evidence>
<evidence type="ECO:0000313" key="4">
    <source>
        <dbReference type="Proteomes" id="UP000051677"/>
    </source>
</evidence>
<organism evidence="3 4">
    <name type="scientific">Mycobacterium gordonae</name>
    <dbReference type="NCBI Taxonomy" id="1778"/>
    <lineage>
        <taxon>Bacteria</taxon>
        <taxon>Bacillati</taxon>
        <taxon>Actinomycetota</taxon>
        <taxon>Actinomycetes</taxon>
        <taxon>Mycobacteriales</taxon>
        <taxon>Mycobacteriaceae</taxon>
        <taxon>Mycobacterium</taxon>
    </lineage>
</organism>
<feature type="region of interest" description="Disordered" evidence="1">
    <location>
        <begin position="62"/>
        <end position="105"/>
    </location>
</feature>
<keyword evidence="2" id="KW-0472">Membrane</keyword>
<dbReference type="Proteomes" id="UP000051677">
    <property type="component" value="Unassembled WGS sequence"/>
</dbReference>
<feature type="compositionally biased region" description="Low complexity" evidence="1">
    <location>
        <begin position="74"/>
        <end position="86"/>
    </location>
</feature>
<keyword evidence="2" id="KW-1133">Transmembrane helix</keyword>
<proteinExistence type="predicted"/>
<dbReference type="AlphaFoldDB" id="A0A0Q2U8X2"/>
<feature type="transmembrane region" description="Helical" evidence="2">
    <location>
        <begin position="29"/>
        <end position="50"/>
    </location>
</feature>
<protein>
    <submittedName>
        <fullName evidence="3">Uncharacterized protein</fullName>
    </submittedName>
</protein>
<dbReference type="EMBL" id="LKTM01000339">
    <property type="protein sequence ID" value="KQH77032.1"/>
    <property type="molecule type" value="Genomic_DNA"/>
</dbReference>
<reference evidence="3 4" key="1">
    <citation type="submission" date="2015-10" db="EMBL/GenBank/DDBJ databases">
        <title>Mycobacterium gordonae draft genome assembly.</title>
        <authorList>
            <person name="Ustinova V."/>
            <person name="Smirnova T."/>
            <person name="Blagodatskikh K."/>
            <person name="Varlamov D."/>
            <person name="Larionova E."/>
            <person name="Chernousova L."/>
        </authorList>
    </citation>
    <scope>NUCLEOTIDE SEQUENCE [LARGE SCALE GENOMIC DNA]</scope>
    <source>
        <strain evidence="3 4">CTRI 14-8773</strain>
    </source>
</reference>
<name>A0A0Q2U8X2_MYCGO</name>
<evidence type="ECO:0000256" key="1">
    <source>
        <dbReference type="SAM" id="MobiDB-lite"/>
    </source>
</evidence>
<accession>A0A0Q2U8X2</accession>
<keyword evidence="2" id="KW-0812">Transmembrane</keyword>
<sequence length="105" mass="10694">MATNPLFHCDVVAYVAFIPVPVAPPDACVAVAVAAAAVVFAVTPVGWLVAAPVASALADPALEPSLPGRPPPSSRSATSRSSEPLSNSAPAYRCAPAKRESMNWV</sequence>
<comment type="caution">
    <text evidence="3">The sequence shown here is derived from an EMBL/GenBank/DDBJ whole genome shotgun (WGS) entry which is preliminary data.</text>
</comment>
<gene>
    <name evidence="3" type="ORF">AO501_11225</name>
</gene>